<keyword evidence="6 8" id="KW-0012">Acyltransferase</keyword>
<comment type="function">
    <text evidence="7 8">Transfers a succinyl group from succinyl-CoA to L-homoserine, forming succinyl-L-homoserine.</text>
</comment>
<evidence type="ECO:0000256" key="1">
    <source>
        <dbReference type="ARBA" id="ARBA00011738"/>
    </source>
</evidence>
<dbReference type="Pfam" id="PF00561">
    <property type="entry name" value="Abhydrolase_1"/>
    <property type="match status" value="1"/>
</dbReference>
<keyword evidence="5 8" id="KW-0486">Methionine biosynthesis</keyword>
<dbReference type="NCBIfam" id="NF001209">
    <property type="entry name" value="PRK00175.1"/>
    <property type="match status" value="1"/>
</dbReference>
<feature type="binding site" evidence="8">
    <location>
        <position position="227"/>
    </location>
    <ligand>
        <name>substrate</name>
    </ligand>
</feature>
<feature type="active site" evidence="8 9">
    <location>
        <position position="356"/>
    </location>
</feature>
<keyword evidence="3 8" id="KW-0028">Amino-acid biosynthesis</keyword>
<dbReference type="GO" id="GO:0009092">
    <property type="term" value="P:homoserine metabolic process"/>
    <property type="evidence" value="ECO:0007669"/>
    <property type="project" value="TreeGrafter"/>
</dbReference>
<dbReference type="PANTHER" id="PTHR32268:SF11">
    <property type="entry name" value="HOMOSERINE O-ACETYLTRANSFERASE"/>
    <property type="match status" value="1"/>
</dbReference>
<dbReference type="GO" id="GO:0004414">
    <property type="term" value="F:homoserine O-acetyltransferase activity"/>
    <property type="evidence" value="ECO:0007669"/>
    <property type="project" value="UniProtKB-ARBA"/>
</dbReference>
<dbReference type="RefSeq" id="WP_053103671.1">
    <property type="nucleotide sequence ID" value="NZ_CP012358.1"/>
</dbReference>
<keyword evidence="2 8" id="KW-0963">Cytoplasm</keyword>
<evidence type="ECO:0000256" key="6">
    <source>
        <dbReference type="ARBA" id="ARBA00023315"/>
    </source>
</evidence>
<evidence type="ECO:0000256" key="4">
    <source>
        <dbReference type="ARBA" id="ARBA00022679"/>
    </source>
</evidence>
<comment type="similarity">
    <text evidence="8">Belongs to the AB hydrolase superfamily. MetX family.</text>
</comment>
<dbReference type="EMBL" id="JACANB010000005">
    <property type="protein sequence ID" value="MDM1696818.1"/>
    <property type="molecule type" value="Genomic_DNA"/>
</dbReference>
<dbReference type="InterPro" id="IPR000073">
    <property type="entry name" value="AB_hydrolase_1"/>
</dbReference>
<evidence type="ECO:0000259" key="10">
    <source>
        <dbReference type="Pfam" id="PF00561"/>
    </source>
</evidence>
<dbReference type="GO" id="GO:0009086">
    <property type="term" value="P:methionine biosynthetic process"/>
    <property type="evidence" value="ECO:0007669"/>
    <property type="project" value="UniProtKB-UniRule"/>
</dbReference>
<feature type="active site" evidence="8 9">
    <location>
        <position position="323"/>
    </location>
</feature>
<sequence length="379" mass="41847">MPSTFPEDSVGLVTPQIAEFEQPLELDCGKTLPAYQIIYETYGQLNAAGSNAVLICHALSGHHHAAGYHSPEDKKPGWWDACIGPGKAIDTNKFFVVSLNNLGGCHGSTGPASIDPETGKQYGATFPIVTVKDWVRSQVRLADRLGIKQWAAVVGGSMGGMQAMQWSIMYPERVRHCVAIAAAPKLSAQNIAFNEVARQAIMKDPDFHGGDFAAHGVIPKRGLMLARMVGHITYLSDDSMGQKFGRELRSDCLTYDFNNIEFQVESYLRYQGEQFSTRFDGNTYLLMTKALDYFDPAADFNDDLSAAMAEASASFFIVSFTTDWRFSPARSREIVDALISADKRVTYLEVDAPQGHDAFLIPIPRYLQAFSGFMQRIEV</sequence>
<dbReference type="Proteomes" id="UP001173465">
    <property type="component" value="Unassembled WGS sequence"/>
</dbReference>
<dbReference type="Gene3D" id="1.10.1740.110">
    <property type="match status" value="1"/>
</dbReference>
<evidence type="ECO:0000313" key="11">
    <source>
        <dbReference type="EMBL" id="MDM1696818.1"/>
    </source>
</evidence>
<gene>
    <name evidence="8" type="primary">metXS</name>
    <name evidence="11" type="ORF">HX099_09125</name>
</gene>
<comment type="catalytic activity">
    <reaction evidence="8">
        <text>L-homoserine + succinyl-CoA = O-succinyl-L-homoserine + CoA</text>
        <dbReference type="Rhea" id="RHEA:22008"/>
        <dbReference type="ChEBI" id="CHEBI:57287"/>
        <dbReference type="ChEBI" id="CHEBI:57292"/>
        <dbReference type="ChEBI" id="CHEBI:57476"/>
        <dbReference type="ChEBI" id="CHEBI:57661"/>
        <dbReference type="EC" id="2.3.1.46"/>
    </reaction>
</comment>
<evidence type="ECO:0000256" key="3">
    <source>
        <dbReference type="ARBA" id="ARBA00022605"/>
    </source>
</evidence>
<dbReference type="EC" id="2.3.1.46" evidence="8"/>
<dbReference type="InterPro" id="IPR029058">
    <property type="entry name" value="AB_hydrolase_fold"/>
</dbReference>
<feature type="domain" description="AB hydrolase-1" evidence="10">
    <location>
        <begin position="51"/>
        <end position="360"/>
    </location>
</feature>
<dbReference type="HAMAP" id="MF_00296">
    <property type="entry name" value="MetX_acyltransf"/>
    <property type="match status" value="1"/>
</dbReference>
<organism evidence="11 12">
    <name type="scientific">Thiopseudomonas alkaliphila</name>
    <dbReference type="NCBI Taxonomy" id="1697053"/>
    <lineage>
        <taxon>Bacteria</taxon>
        <taxon>Pseudomonadati</taxon>
        <taxon>Pseudomonadota</taxon>
        <taxon>Gammaproteobacteria</taxon>
        <taxon>Pseudomonadales</taxon>
        <taxon>Pseudomonadaceae</taxon>
        <taxon>Thiopseudomonas</taxon>
    </lineage>
</organism>
<dbReference type="InterPro" id="IPR008220">
    <property type="entry name" value="HAT_MetX-like"/>
</dbReference>
<feature type="site" description="Important for acyl-CoA specificity" evidence="8">
    <location>
        <position position="325"/>
    </location>
</feature>
<dbReference type="FunFam" id="1.10.1740.110:FF:000001">
    <property type="entry name" value="Homoserine O-acetyltransferase"/>
    <property type="match status" value="1"/>
</dbReference>
<name>A0AAW7DVY7_9GAMM</name>
<feature type="binding site" evidence="8">
    <location>
        <position position="357"/>
    </location>
    <ligand>
        <name>substrate</name>
    </ligand>
</feature>
<dbReference type="NCBIfam" id="TIGR01392">
    <property type="entry name" value="homoserO_Ac_trn"/>
    <property type="match status" value="1"/>
</dbReference>
<comment type="caution">
    <text evidence="8">Lacks conserved residue(s) required for the propagation of feature annotation.</text>
</comment>
<dbReference type="AlphaFoldDB" id="A0AAW7DVY7"/>
<evidence type="ECO:0000256" key="2">
    <source>
        <dbReference type="ARBA" id="ARBA00022490"/>
    </source>
</evidence>
<dbReference type="KEGG" id="pbb:AKN87_09500"/>
<dbReference type="GeneID" id="93984503"/>
<dbReference type="GO" id="GO:0008899">
    <property type="term" value="F:homoserine O-succinyltransferase activity"/>
    <property type="evidence" value="ECO:0007669"/>
    <property type="project" value="UniProtKB-UniRule"/>
</dbReference>
<comment type="subcellular location">
    <subcellularLocation>
        <location evidence="8">Cytoplasm</location>
    </subcellularLocation>
</comment>
<comment type="subunit">
    <text evidence="1 8">Homodimer.</text>
</comment>
<comment type="pathway">
    <text evidence="8">Amino-acid biosynthesis; L-methionine biosynthesis via de novo pathway; O-succinyl-L-homoserine from L-homoserine: step 1/1.</text>
</comment>
<dbReference type="SUPFAM" id="SSF53474">
    <property type="entry name" value="alpha/beta-Hydrolases"/>
    <property type="match status" value="1"/>
</dbReference>
<dbReference type="GO" id="GO:0005737">
    <property type="term" value="C:cytoplasm"/>
    <property type="evidence" value="ECO:0007669"/>
    <property type="project" value="UniProtKB-SubCell"/>
</dbReference>
<dbReference type="PIRSF" id="PIRSF000443">
    <property type="entry name" value="Homoser_Ac_trans"/>
    <property type="match status" value="1"/>
</dbReference>
<evidence type="ECO:0000256" key="8">
    <source>
        <dbReference type="HAMAP-Rule" id="MF_00296"/>
    </source>
</evidence>
<feature type="active site" description="Nucleophile" evidence="8 9">
    <location>
        <position position="157"/>
    </location>
</feature>
<dbReference type="PANTHER" id="PTHR32268">
    <property type="entry name" value="HOMOSERINE O-ACETYLTRANSFERASE"/>
    <property type="match status" value="1"/>
</dbReference>
<comment type="caution">
    <text evidence="11">The sequence shown here is derived from an EMBL/GenBank/DDBJ whole genome shotgun (WGS) entry which is preliminary data.</text>
</comment>
<keyword evidence="4 8" id="KW-0808">Transferase</keyword>
<evidence type="ECO:0000256" key="9">
    <source>
        <dbReference type="PIRSR" id="PIRSR000443-1"/>
    </source>
</evidence>
<protein>
    <recommendedName>
        <fullName evidence="8">Homoserine O-succinyltransferase</fullName>
        <shortName evidence="8">HST</shortName>
        <ecNumber evidence="8">2.3.1.46</ecNumber>
    </recommendedName>
    <alternativeName>
        <fullName evidence="8">Homoserine transsuccinylase</fullName>
        <shortName evidence="8">HTS</shortName>
    </alternativeName>
</protein>
<evidence type="ECO:0000256" key="7">
    <source>
        <dbReference type="ARBA" id="ARBA00053298"/>
    </source>
</evidence>
<evidence type="ECO:0000313" key="12">
    <source>
        <dbReference type="Proteomes" id="UP001173465"/>
    </source>
</evidence>
<dbReference type="Gene3D" id="3.40.50.1820">
    <property type="entry name" value="alpha/beta hydrolase"/>
    <property type="match status" value="1"/>
</dbReference>
<reference evidence="11" key="2">
    <citation type="journal article" date="2022" name="Sci. Total Environ.">
        <title>Prevalence, transmission, and molecular epidemiology of tet(X)-positive bacteria among humans, animals, and environmental niches in China: An epidemiological, and genomic-based study.</title>
        <authorList>
            <person name="Dong N."/>
            <person name="Zeng Y."/>
            <person name="Cai C."/>
            <person name="Sun C."/>
            <person name="Lu J."/>
            <person name="Liu C."/>
            <person name="Zhou H."/>
            <person name="Sun Q."/>
            <person name="Shu L."/>
            <person name="Wang H."/>
            <person name="Wang Y."/>
            <person name="Wang S."/>
            <person name="Wu C."/>
            <person name="Chan E.W."/>
            <person name="Chen G."/>
            <person name="Shen Z."/>
            <person name="Chen S."/>
            <person name="Zhang R."/>
        </authorList>
    </citation>
    <scope>NUCLEOTIDE SEQUENCE</scope>
    <source>
        <strain evidence="11">DF46-2-2</strain>
    </source>
</reference>
<accession>A0AAW7DVY7</accession>
<reference evidence="11" key="1">
    <citation type="submission" date="2020-06" db="EMBL/GenBank/DDBJ databases">
        <authorList>
            <person name="Dong N."/>
        </authorList>
    </citation>
    <scope>NUCLEOTIDE SEQUENCE</scope>
    <source>
        <strain evidence="11">DF46-2-2</strain>
    </source>
</reference>
<proteinExistence type="inferred from homology"/>
<evidence type="ECO:0000256" key="5">
    <source>
        <dbReference type="ARBA" id="ARBA00023167"/>
    </source>
</evidence>